<dbReference type="InterPro" id="IPR019575">
    <property type="entry name" value="Nuop51_4Fe4S-bd"/>
</dbReference>
<evidence type="ECO:0000256" key="3">
    <source>
        <dbReference type="ARBA" id="ARBA00022723"/>
    </source>
</evidence>
<keyword evidence="5" id="KW-0411">Iron-sulfur</keyword>
<evidence type="ECO:0000256" key="2">
    <source>
        <dbReference type="ARBA" id="ARBA00022485"/>
    </source>
</evidence>
<dbReference type="InterPro" id="IPR011538">
    <property type="entry name" value="Nuo51_FMN-bd"/>
</dbReference>
<dbReference type="SUPFAM" id="SSF142019">
    <property type="entry name" value="Nqo1 FMN-binding domain-like"/>
    <property type="match status" value="1"/>
</dbReference>
<dbReference type="InterPro" id="IPR036010">
    <property type="entry name" value="2Fe-2S_ferredoxin-like_sf"/>
</dbReference>
<dbReference type="InterPro" id="IPR037207">
    <property type="entry name" value="Nuop51_4Fe4S-bd_sf"/>
</dbReference>
<dbReference type="Gene3D" id="1.20.1440.230">
    <property type="entry name" value="NADH-ubiquinone oxidoreductase 51kDa subunit, iron-sulphur binding domain"/>
    <property type="match status" value="1"/>
</dbReference>
<keyword evidence="3" id="KW-0479">Metal-binding</keyword>
<dbReference type="OrthoDB" id="10264608at2759"/>
<dbReference type="SUPFAM" id="SSF142984">
    <property type="entry name" value="Nqo1 middle domain-like"/>
    <property type="match status" value="1"/>
</dbReference>
<dbReference type="PROSITE" id="PS51085">
    <property type="entry name" value="2FE2S_FER_2"/>
    <property type="match status" value="1"/>
</dbReference>
<dbReference type="Pfam" id="PF13510">
    <property type="entry name" value="Fer2_4"/>
    <property type="match status" value="1"/>
</dbReference>
<comment type="similarity">
    <text evidence="1">Belongs to the complex I 51 kDa subunit family.</text>
</comment>
<dbReference type="PANTHER" id="PTHR43578:SF3">
    <property type="entry name" value="NADH-QUINONE OXIDOREDUCTASE SUBUNIT F"/>
    <property type="match status" value="1"/>
</dbReference>
<evidence type="ECO:0000256" key="1">
    <source>
        <dbReference type="ARBA" id="ARBA00007523"/>
    </source>
</evidence>
<gene>
    <name evidence="6" type="ORF">CTOB1V02_LOCUS14822</name>
</gene>
<accession>A0A7R8WXZ4</accession>
<reference evidence="6" key="1">
    <citation type="submission" date="2020-11" db="EMBL/GenBank/DDBJ databases">
        <authorList>
            <person name="Tran Van P."/>
        </authorList>
    </citation>
    <scope>NUCLEOTIDE SEQUENCE</scope>
</reference>
<dbReference type="PANTHER" id="PTHR43578">
    <property type="entry name" value="NADH-QUINONE OXIDOREDUCTASE SUBUNIT F"/>
    <property type="match status" value="1"/>
</dbReference>
<dbReference type="InterPro" id="IPR001041">
    <property type="entry name" value="2Fe-2S_ferredoxin-type"/>
</dbReference>
<dbReference type="PROSITE" id="PS00645">
    <property type="entry name" value="COMPLEX1_51K_2"/>
    <property type="match status" value="1"/>
</dbReference>
<evidence type="ECO:0000256" key="4">
    <source>
        <dbReference type="ARBA" id="ARBA00023004"/>
    </source>
</evidence>
<keyword evidence="2" id="KW-0004">4Fe-4S</keyword>
<dbReference type="GO" id="GO:0046872">
    <property type="term" value="F:metal ion binding"/>
    <property type="evidence" value="ECO:0007669"/>
    <property type="project" value="UniProtKB-KW"/>
</dbReference>
<dbReference type="InterPro" id="IPR001949">
    <property type="entry name" value="NADH-UbQ_OxRdtase_51kDa_CS"/>
</dbReference>
<dbReference type="GO" id="GO:0008137">
    <property type="term" value="F:NADH dehydrogenase (ubiquinone) activity"/>
    <property type="evidence" value="ECO:0007669"/>
    <property type="project" value="InterPro"/>
</dbReference>
<dbReference type="SUPFAM" id="SSF140490">
    <property type="entry name" value="Nqo1C-terminal domain-like"/>
    <property type="match status" value="1"/>
</dbReference>
<dbReference type="SMART" id="SM00928">
    <property type="entry name" value="NADH_4Fe-4S"/>
    <property type="match status" value="1"/>
</dbReference>
<feature type="non-terminal residue" evidence="6">
    <location>
        <position position="1"/>
    </location>
</feature>
<evidence type="ECO:0000256" key="5">
    <source>
        <dbReference type="ARBA" id="ARBA00023014"/>
    </source>
</evidence>
<protein>
    <submittedName>
        <fullName evidence="6">Uncharacterized protein</fullName>
    </submittedName>
</protein>
<dbReference type="Pfam" id="PF01512">
    <property type="entry name" value="Complex1_51K"/>
    <property type="match status" value="1"/>
</dbReference>
<sequence length="523" mass="56369">DGSDAVLKQLEQSGLRGRGGAGFSTAMKWTFCRDACGDQHYVVCNADEGEPGTFKDRVLLNQYADTVFEGMTLCAAVVGARQGFLYLRGEYRHLVEPLSAVLQRRRDQGLLGQGILGQSGFDFDIEIQLGAGAYICGEESSLIESLEGKRGIPRNRPPFPVSQGYLQQPTVVNNVETFMAAALIAWHGGDWFAQKGTATSQGTKLLSISGDCSKPGIYEYPFGTTLEQILKDCGAVDTQAVQVAGAAGSTHPASEFHRTIAFDDISTGGSLMVFDQSRDLLQMVQNFADFFVHESCGFCTPCRVGGSLLRDLVSKVNAGYASEYDLEEMRKIGALMQQASHCGLGVTAPQSVLDTLEKFPHLYADKLAAADFVPAFDLDASLAQTRLLSGRDDAAAHLENDRVPFEAGDTVMDAAMRCGIYIPHLCHNPDFAPHGSCRVCVVTFNGREVSSCTQPAQADAVVESEVETIQQQRRSLLQMLFVEGNHVCPACEKSGACGGVSLWHAGSPFRAFLSTTAHGCLPF</sequence>
<dbReference type="GO" id="GO:0010181">
    <property type="term" value="F:FMN binding"/>
    <property type="evidence" value="ECO:0007669"/>
    <property type="project" value="InterPro"/>
</dbReference>
<dbReference type="Gene3D" id="3.10.20.740">
    <property type="match status" value="1"/>
</dbReference>
<dbReference type="PROSITE" id="PS00644">
    <property type="entry name" value="COMPLEX1_51K_1"/>
    <property type="match status" value="1"/>
</dbReference>
<keyword evidence="4" id="KW-0408">Iron</keyword>
<organism evidence="6">
    <name type="scientific">Cyprideis torosa</name>
    <dbReference type="NCBI Taxonomy" id="163714"/>
    <lineage>
        <taxon>Eukaryota</taxon>
        <taxon>Metazoa</taxon>
        <taxon>Ecdysozoa</taxon>
        <taxon>Arthropoda</taxon>
        <taxon>Crustacea</taxon>
        <taxon>Oligostraca</taxon>
        <taxon>Ostracoda</taxon>
        <taxon>Podocopa</taxon>
        <taxon>Podocopida</taxon>
        <taxon>Cytherocopina</taxon>
        <taxon>Cytheroidea</taxon>
        <taxon>Cytherideidae</taxon>
        <taxon>Cyprideis</taxon>
    </lineage>
</organism>
<proteinExistence type="inferred from homology"/>
<dbReference type="SUPFAM" id="SSF54292">
    <property type="entry name" value="2Fe-2S ferredoxin-like"/>
    <property type="match status" value="1"/>
</dbReference>
<dbReference type="Pfam" id="PF10589">
    <property type="entry name" value="NADH_4Fe-4S"/>
    <property type="match status" value="1"/>
</dbReference>
<dbReference type="GO" id="GO:0051539">
    <property type="term" value="F:4 iron, 4 sulfur cluster binding"/>
    <property type="evidence" value="ECO:0007669"/>
    <property type="project" value="UniProtKB-KW"/>
</dbReference>
<dbReference type="FunFam" id="3.40.50.11540:FF:000001">
    <property type="entry name" value="NADH dehydrogenase [ubiquinone] flavoprotein 1, mitochondrial"/>
    <property type="match status" value="1"/>
</dbReference>
<dbReference type="InterPro" id="IPR037225">
    <property type="entry name" value="Nuo51_FMN-bd_sf"/>
</dbReference>
<dbReference type="EMBL" id="OB683918">
    <property type="protein sequence ID" value="CAD7237007.1"/>
    <property type="molecule type" value="Genomic_DNA"/>
</dbReference>
<name>A0A7R8WXZ4_9CRUS</name>
<dbReference type="Gene3D" id="3.40.50.11540">
    <property type="entry name" value="NADH-ubiquinone oxidoreductase 51kDa subunit"/>
    <property type="match status" value="1"/>
</dbReference>
<dbReference type="CDD" id="cd00207">
    <property type="entry name" value="fer2"/>
    <property type="match status" value="1"/>
</dbReference>
<dbReference type="Gene3D" id="3.10.20.600">
    <property type="match status" value="1"/>
</dbReference>
<evidence type="ECO:0000313" key="6">
    <source>
        <dbReference type="EMBL" id="CAD7237007.1"/>
    </source>
</evidence>
<dbReference type="AlphaFoldDB" id="A0A7R8WXZ4"/>